<keyword evidence="4 13" id="KW-0812">Transmembrane</keyword>
<dbReference type="InterPro" id="IPR000725">
    <property type="entry name" value="Olfact_rcpt"/>
</dbReference>
<dbReference type="GO" id="GO:0004930">
    <property type="term" value="F:G protein-coupled receptor activity"/>
    <property type="evidence" value="ECO:0007669"/>
    <property type="project" value="UniProtKB-KW"/>
</dbReference>
<reference evidence="16" key="1">
    <citation type="thesis" date="2020" institute="ProQuest LLC" country="789 East Eisenhower Parkway, Ann Arbor, MI, USA">
        <title>Comparative Genomics and Chromosome Evolution.</title>
        <authorList>
            <person name="Mudd A.B."/>
        </authorList>
    </citation>
    <scope>NUCLEOTIDE SEQUENCE</scope>
    <source>
        <strain evidence="16">1538</strain>
        <tissue evidence="16">Blood</tissue>
    </source>
</reference>
<gene>
    <name evidence="16" type="ORF">GDO54_005197</name>
</gene>
<evidence type="ECO:0000256" key="10">
    <source>
        <dbReference type="ARBA" id="ARBA00023170"/>
    </source>
</evidence>
<accession>A0AAV2ZNV4</accession>
<keyword evidence="2 14" id="KW-1003">Cell membrane</keyword>
<evidence type="ECO:0000256" key="9">
    <source>
        <dbReference type="ARBA" id="ARBA00023157"/>
    </source>
</evidence>
<evidence type="ECO:0000259" key="15">
    <source>
        <dbReference type="PROSITE" id="PS50262"/>
    </source>
</evidence>
<evidence type="ECO:0000256" key="7">
    <source>
        <dbReference type="ARBA" id="ARBA00023040"/>
    </source>
</evidence>
<keyword evidence="8 14" id="KW-0472">Membrane</keyword>
<organism evidence="16 17">
    <name type="scientific">Pyxicephalus adspersus</name>
    <name type="common">African bullfrog</name>
    <dbReference type="NCBI Taxonomy" id="30357"/>
    <lineage>
        <taxon>Eukaryota</taxon>
        <taxon>Metazoa</taxon>
        <taxon>Chordata</taxon>
        <taxon>Craniata</taxon>
        <taxon>Vertebrata</taxon>
        <taxon>Euteleostomi</taxon>
        <taxon>Amphibia</taxon>
        <taxon>Batrachia</taxon>
        <taxon>Anura</taxon>
        <taxon>Neobatrachia</taxon>
        <taxon>Ranoidea</taxon>
        <taxon>Pyxicephalidae</taxon>
        <taxon>Pyxicephalinae</taxon>
        <taxon>Pyxicephalus</taxon>
    </lineage>
</organism>
<evidence type="ECO:0000256" key="5">
    <source>
        <dbReference type="ARBA" id="ARBA00022725"/>
    </source>
</evidence>
<dbReference type="PROSITE" id="PS00237">
    <property type="entry name" value="G_PROTEIN_RECEP_F1_1"/>
    <property type="match status" value="1"/>
</dbReference>
<feature type="transmembrane region" description="Helical" evidence="14">
    <location>
        <begin position="65"/>
        <end position="87"/>
    </location>
</feature>
<dbReference type="PANTHER" id="PTHR24242:SF403">
    <property type="entry name" value="OLFACTORY RECEPTOR 5V1-LIKE"/>
    <property type="match status" value="1"/>
</dbReference>
<dbReference type="Gene3D" id="1.20.1070.10">
    <property type="entry name" value="Rhodopsin 7-helix transmembrane proteins"/>
    <property type="match status" value="1"/>
</dbReference>
<dbReference type="Proteomes" id="UP001181693">
    <property type="component" value="Unassembled WGS sequence"/>
</dbReference>
<feature type="transmembrane region" description="Helical" evidence="14">
    <location>
        <begin position="275"/>
        <end position="294"/>
    </location>
</feature>
<evidence type="ECO:0000313" key="17">
    <source>
        <dbReference type="Proteomes" id="UP001181693"/>
    </source>
</evidence>
<keyword evidence="10 13" id="KW-0675">Receptor</keyword>
<evidence type="ECO:0000256" key="11">
    <source>
        <dbReference type="ARBA" id="ARBA00023180"/>
    </source>
</evidence>
<evidence type="ECO:0000256" key="13">
    <source>
        <dbReference type="RuleBase" id="RU000688"/>
    </source>
</evidence>
<evidence type="ECO:0000313" key="16">
    <source>
        <dbReference type="EMBL" id="DBA14195.1"/>
    </source>
</evidence>
<feature type="transmembrane region" description="Helical" evidence="14">
    <location>
        <begin position="242"/>
        <end position="263"/>
    </location>
</feature>
<dbReference type="EMBL" id="DYDO01000013">
    <property type="protein sequence ID" value="DBA14195.1"/>
    <property type="molecule type" value="Genomic_DNA"/>
</dbReference>
<keyword evidence="5 14" id="KW-0552">Olfaction</keyword>
<keyword evidence="17" id="KW-1185">Reference proteome</keyword>
<dbReference type="PRINTS" id="PR00237">
    <property type="entry name" value="GPCRRHODOPSN"/>
</dbReference>
<evidence type="ECO:0000256" key="12">
    <source>
        <dbReference type="ARBA" id="ARBA00023224"/>
    </source>
</evidence>
<feature type="transmembrane region" description="Helical" evidence="14">
    <location>
        <begin position="30"/>
        <end position="53"/>
    </location>
</feature>
<dbReference type="PRINTS" id="PR00245">
    <property type="entry name" value="OLFACTORYR"/>
</dbReference>
<evidence type="ECO:0000256" key="6">
    <source>
        <dbReference type="ARBA" id="ARBA00022989"/>
    </source>
</evidence>
<keyword evidence="9" id="KW-1015">Disulfide bond</keyword>
<comment type="similarity">
    <text evidence="13">Belongs to the G-protein coupled receptor 1 family.</text>
</comment>
<sequence length="316" mass="35673">MNADIAEYDNKTAIKEFILLAFSNSQDIQIFLFVIILLVYITCISGNVSIIFLVSTETSLQTPMYFFIGTLAVLEVMFVTDTIPKLLDNLISYNKSISILGCFTQMFFFNGLGITECYLLTVMAFDRHLAINSPLHYSTIMNKQIFVALDLVPWIIGFCISFMTTLFTARLNYCGRNRINHFICDLAPLQSLACSDPFLSRRITLIAAVLANVIPFIFIIACYIRIIITICNIKSAEGKQKAFSTCSSHLAVACMFYGTASIVYSRPSGSQYDKYIAVMYTLFTPLLNPFIYTLRNNDVKSAARKSWLIKKVLEKT</sequence>
<dbReference type="PROSITE" id="PS50262">
    <property type="entry name" value="G_PROTEIN_RECEP_F1_2"/>
    <property type="match status" value="1"/>
</dbReference>
<evidence type="ECO:0000256" key="2">
    <source>
        <dbReference type="ARBA" id="ARBA00022475"/>
    </source>
</evidence>
<feature type="transmembrane region" description="Helical" evidence="14">
    <location>
        <begin position="145"/>
        <end position="167"/>
    </location>
</feature>
<dbReference type="InterPro" id="IPR000276">
    <property type="entry name" value="GPCR_Rhodpsn"/>
</dbReference>
<dbReference type="PANTHER" id="PTHR24242">
    <property type="entry name" value="G-PROTEIN COUPLED RECEPTOR"/>
    <property type="match status" value="1"/>
</dbReference>
<dbReference type="Pfam" id="PF13853">
    <property type="entry name" value="7tm_4"/>
    <property type="match status" value="1"/>
</dbReference>
<dbReference type="GO" id="GO:0005886">
    <property type="term" value="C:plasma membrane"/>
    <property type="evidence" value="ECO:0007669"/>
    <property type="project" value="UniProtKB-SubCell"/>
</dbReference>
<evidence type="ECO:0000256" key="14">
    <source>
        <dbReference type="RuleBase" id="RU363047"/>
    </source>
</evidence>
<feature type="transmembrane region" description="Helical" evidence="14">
    <location>
        <begin position="107"/>
        <end position="125"/>
    </location>
</feature>
<evidence type="ECO:0000256" key="8">
    <source>
        <dbReference type="ARBA" id="ARBA00023136"/>
    </source>
</evidence>
<protein>
    <recommendedName>
        <fullName evidence="14">Olfactory receptor</fullName>
    </recommendedName>
</protein>
<keyword evidence="12 13" id="KW-0807">Transducer</keyword>
<name>A0AAV2ZNV4_PYXAD</name>
<proteinExistence type="inferred from homology"/>
<dbReference type="CDD" id="cd13954">
    <property type="entry name" value="7tmA_OR"/>
    <property type="match status" value="1"/>
</dbReference>
<comment type="caution">
    <text evidence="16">The sequence shown here is derived from an EMBL/GenBank/DDBJ whole genome shotgun (WGS) entry which is preliminary data.</text>
</comment>
<evidence type="ECO:0000256" key="4">
    <source>
        <dbReference type="ARBA" id="ARBA00022692"/>
    </source>
</evidence>
<dbReference type="GO" id="GO:0004984">
    <property type="term" value="F:olfactory receptor activity"/>
    <property type="evidence" value="ECO:0007669"/>
    <property type="project" value="InterPro"/>
</dbReference>
<keyword evidence="6 14" id="KW-1133">Transmembrane helix</keyword>
<comment type="subcellular location">
    <subcellularLocation>
        <location evidence="1 14">Cell membrane</location>
        <topology evidence="1 14">Multi-pass membrane protein</topology>
    </subcellularLocation>
</comment>
<evidence type="ECO:0000256" key="3">
    <source>
        <dbReference type="ARBA" id="ARBA00022606"/>
    </source>
</evidence>
<evidence type="ECO:0000256" key="1">
    <source>
        <dbReference type="ARBA" id="ARBA00004651"/>
    </source>
</evidence>
<dbReference type="AlphaFoldDB" id="A0AAV2ZNV4"/>
<dbReference type="SUPFAM" id="SSF81321">
    <property type="entry name" value="Family A G protein-coupled receptor-like"/>
    <property type="match status" value="1"/>
</dbReference>
<feature type="transmembrane region" description="Helical" evidence="14">
    <location>
        <begin position="205"/>
        <end position="230"/>
    </location>
</feature>
<keyword evidence="7 13" id="KW-0297">G-protein coupled receptor</keyword>
<dbReference type="FunFam" id="1.20.1070.10:FF:000010">
    <property type="entry name" value="Olfactory receptor"/>
    <property type="match status" value="1"/>
</dbReference>
<dbReference type="InterPro" id="IPR050939">
    <property type="entry name" value="Olfactory_GPCR1"/>
</dbReference>
<dbReference type="InterPro" id="IPR017452">
    <property type="entry name" value="GPCR_Rhodpsn_7TM"/>
</dbReference>
<keyword evidence="3 14" id="KW-0716">Sensory transduction</keyword>
<keyword evidence="11" id="KW-0325">Glycoprotein</keyword>
<feature type="domain" description="G-protein coupled receptors family 1 profile" evidence="15">
    <location>
        <begin position="46"/>
        <end position="292"/>
    </location>
</feature>